<feature type="chain" id="PRO_5025406061" description="Secreted protein" evidence="1">
    <location>
        <begin position="20"/>
        <end position="129"/>
    </location>
</feature>
<reference evidence="2" key="1">
    <citation type="journal article" date="2020" name="Stud. Mycol.">
        <title>101 Dothideomycetes genomes: a test case for predicting lifestyles and emergence of pathogens.</title>
        <authorList>
            <person name="Haridas S."/>
            <person name="Albert R."/>
            <person name="Binder M."/>
            <person name="Bloem J."/>
            <person name="Labutti K."/>
            <person name="Salamov A."/>
            <person name="Andreopoulos B."/>
            <person name="Baker S."/>
            <person name="Barry K."/>
            <person name="Bills G."/>
            <person name="Bluhm B."/>
            <person name="Cannon C."/>
            <person name="Castanera R."/>
            <person name="Culley D."/>
            <person name="Daum C."/>
            <person name="Ezra D."/>
            <person name="Gonzalez J."/>
            <person name="Henrissat B."/>
            <person name="Kuo A."/>
            <person name="Liang C."/>
            <person name="Lipzen A."/>
            <person name="Lutzoni F."/>
            <person name="Magnuson J."/>
            <person name="Mondo S."/>
            <person name="Nolan M."/>
            <person name="Ohm R."/>
            <person name="Pangilinan J."/>
            <person name="Park H.-J."/>
            <person name="Ramirez L."/>
            <person name="Alfaro M."/>
            <person name="Sun H."/>
            <person name="Tritt A."/>
            <person name="Yoshinaga Y."/>
            <person name="Zwiers L.-H."/>
            <person name="Turgeon B."/>
            <person name="Goodwin S."/>
            <person name="Spatafora J."/>
            <person name="Crous P."/>
            <person name="Grigoriev I."/>
        </authorList>
    </citation>
    <scope>NUCLEOTIDE SEQUENCE</scope>
    <source>
        <strain evidence="2">CBS 675.92</strain>
    </source>
</reference>
<evidence type="ECO:0008006" key="4">
    <source>
        <dbReference type="Google" id="ProtNLM"/>
    </source>
</evidence>
<evidence type="ECO:0000256" key="1">
    <source>
        <dbReference type="SAM" id="SignalP"/>
    </source>
</evidence>
<dbReference type="Proteomes" id="UP000800035">
    <property type="component" value="Unassembled WGS sequence"/>
</dbReference>
<dbReference type="AlphaFoldDB" id="A0A6A5TAE7"/>
<proteinExistence type="predicted"/>
<keyword evidence="3" id="KW-1185">Reference proteome</keyword>
<evidence type="ECO:0000313" key="2">
    <source>
        <dbReference type="EMBL" id="KAF1948689.1"/>
    </source>
</evidence>
<organism evidence="2 3">
    <name type="scientific">Byssothecium circinans</name>
    <dbReference type="NCBI Taxonomy" id="147558"/>
    <lineage>
        <taxon>Eukaryota</taxon>
        <taxon>Fungi</taxon>
        <taxon>Dikarya</taxon>
        <taxon>Ascomycota</taxon>
        <taxon>Pezizomycotina</taxon>
        <taxon>Dothideomycetes</taxon>
        <taxon>Pleosporomycetidae</taxon>
        <taxon>Pleosporales</taxon>
        <taxon>Massarineae</taxon>
        <taxon>Massarinaceae</taxon>
        <taxon>Byssothecium</taxon>
    </lineage>
</organism>
<name>A0A6A5TAE7_9PLEO</name>
<protein>
    <recommendedName>
        <fullName evidence="4">Secreted protein</fullName>
    </recommendedName>
</protein>
<accession>A0A6A5TAE7</accession>
<sequence>MQFITIATIFASAIAGVSATCETNQYNPSWPKDRQEAKDAAVKACKSLSGSYQQNAIKYGCSPIQDSRYKAKKSASFSVQWTGKAATASLAEADCMKELQKEVGGCEHGGTTTTADWKFTALPQFAACG</sequence>
<evidence type="ECO:0000313" key="3">
    <source>
        <dbReference type="Proteomes" id="UP000800035"/>
    </source>
</evidence>
<gene>
    <name evidence="2" type="ORF">CC80DRAFT_498053</name>
</gene>
<dbReference type="EMBL" id="ML977051">
    <property type="protein sequence ID" value="KAF1948689.1"/>
    <property type="molecule type" value="Genomic_DNA"/>
</dbReference>
<feature type="signal peptide" evidence="1">
    <location>
        <begin position="1"/>
        <end position="19"/>
    </location>
</feature>
<dbReference type="OrthoDB" id="3770800at2759"/>
<keyword evidence="1" id="KW-0732">Signal</keyword>